<proteinExistence type="predicted"/>
<dbReference type="Proteomes" id="UP000499080">
    <property type="component" value="Unassembled WGS sequence"/>
</dbReference>
<sequence>MLDHQSFHSVYAGNSRRTKRRYLVELNYTIPDLYEESDGLRVSASCFMLDAGVNLVLGLVRLISSTPPSLNHRHLKTIVHLCIVT</sequence>
<comment type="caution">
    <text evidence="1">The sequence shown here is derived from an EMBL/GenBank/DDBJ whole genome shotgun (WGS) entry which is preliminary data.</text>
</comment>
<keyword evidence="2" id="KW-1185">Reference proteome</keyword>
<evidence type="ECO:0000313" key="2">
    <source>
        <dbReference type="Proteomes" id="UP000499080"/>
    </source>
</evidence>
<dbReference type="AlphaFoldDB" id="A0A4Y2BM57"/>
<accession>A0A4Y2BM57</accession>
<reference evidence="1 2" key="1">
    <citation type="journal article" date="2019" name="Sci. Rep.">
        <title>Orb-weaving spider Araneus ventricosus genome elucidates the spidroin gene catalogue.</title>
        <authorList>
            <person name="Kono N."/>
            <person name="Nakamura H."/>
            <person name="Ohtoshi R."/>
            <person name="Moran D.A.P."/>
            <person name="Shinohara A."/>
            <person name="Yoshida Y."/>
            <person name="Fujiwara M."/>
            <person name="Mori M."/>
            <person name="Tomita M."/>
            <person name="Arakawa K."/>
        </authorList>
    </citation>
    <scope>NUCLEOTIDE SEQUENCE [LARGE SCALE GENOMIC DNA]</scope>
</reference>
<gene>
    <name evidence="1" type="ORF">AVEN_219451_1</name>
</gene>
<protein>
    <submittedName>
        <fullName evidence="1">Uncharacterized protein</fullName>
    </submittedName>
</protein>
<dbReference type="EMBL" id="BGPR01000093">
    <property type="protein sequence ID" value="GBL93310.1"/>
    <property type="molecule type" value="Genomic_DNA"/>
</dbReference>
<evidence type="ECO:0000313" key="1">
    <source>
        <dbReference type="EMBL" id="GBL93310.1"/>
    </source>
</evidence>
<name>A0A4Y2BM57_ARAVE</name>
<organism evidence="1 2">
    <name type="scientific">Araneus ventricosus</name>
    <name type="common">Orbweaver spider</name>
    <name type="synonym">Epeira ventricosa</name>
    <dbReference type="NCBI Taxonomy" id="182803"/>
    <lineage>
        <taxon>Eukaryota</taxon>
        <taxon>Metazoa</taxon>
        <taxon>Ecdysozoa</taxon>
        <taxon>Arthropoda</taxon>
        <taxon>Chelicerata</taxon>
        <taxon>Arachnida</taxon>
        <taxon>Araneae</taxon>
        <taxon>Araneomorphae</taxon>
        <taxon>Entelegynae</taxon>
        <taxon>Araneoidea</taxon>
        <taxon>Araneidae</taxon>
        <taxon>Araneus</taxon>
    </lineage>
</organism>